<evidence type="ECO:0000256" key="1">
    <source>
        <dbReference type="ARBA" id="ARBA00022490"/>
    </source>
</evidence>
<keyword evidence="2" id="KW-0396">Initiation factor</keyword>
<protein>
    <recommendedName>
        <fullName evidence="7">Eukaryotic translation initiation factor 3 30 kDa subunit</fullName>
    </recommendedName>
</protein>
<evidence type="ECO:0000256" key="2">
    <source>
        <dbReference type="ARBA" id="ARBA00022540"/>
    </source>
</evidence>
<dbReference type="EMBL" id="JALLPB020000018">
    <property type="protein sequence ID" value="KAL3826621.1"/>
    <property type="molecule type" value="Genomic_DNA"/>
</dbReference>
<dbReference type="InterPro" id="IPR023194">
    <property type="entry name" value="eIF3-like_dom_sf"/>
</dbReference>
<keyword evidence="3" id="KW-0648">Protein biosynthesis</keyword>
<name>A0ABD3SQJ0_9STRA</name>
<dbReference type="InterPro" id="IPR013906">
    <property type="entry name" value="eIF3j"/>
</dbReference>
<gene>
    <name evidence="5" type="ORF">ACHAXA_010546</name>
</gene>
<dbReference type="AlphaFoldDB" id="A0ABD3SQJ0"/>
<dbReference type="PANTHER" id="PTHR21681:SF0">
    <property type="entry name" value="EUKARYOTIC TRANSLATION INITIATION FACTOR 3 SUBUNIT J"/>
    <property type="match status" value="1"/>
</dbReference>
<evidence type="ECO:0000313" key="5">
    <source>
        <dbReference type="EMBL" id="KAL3826621.1"/>
    </source>
</evidence>
<proteinExistence type="predicted"/>
<feature type="compositionally biased region" description="Gly residues" evidence="4">
    <location>
        <begin position="45"/>
        <end position="54"/>
    </location>
</feature>
<dbReference type="Proteomes" id="UP001530377">
    <property type="component" value="Unassembled WGS sequence"/>
</dbReference>
<accession>A0ABD3SQJ0</accession>
<comment type="caution">
    <text evidence="5">The sequence shown here is derived from an EMBL/GenBank/DDBJ whole genome shotgun (WGS) entry which is preliminary data.</text>
</comment>
<dbReference type="PANTHER" id="PTHR21681">
    <property type="entry name" value="EUKARYOTIC TRANSLATION INITIATION FACTOR 3 SUBUNIT J"/>
    <property type="match status" value="1"/>
</dbReference>
<feature type="region of interest" description="Disordered" evidence="4">
    <location>
        <begin position="1"/>
        <end position="59"/>
    </location>
</feature>
<sequence length="180" mass="19928">MEMEAEMEANMSPEERRRAAREREEEDAKAMADDLFGGVDDPGSRGPGGGGGTGQSMMSGDKVVMKDLKDHLRHAKKVGECIQGHGKINLCAAFLKEVIQQCRDVLDDDAITDIIKSCNVIKNEKVQQAKRKVKGQAQKSKKADKAEKKKAMAIHNDVFGDNDNYDEYDQIGGAYEDDFF</sequence>
<organism evidence="5 6">
    <name type="scientific">Cyclostephanos tholiformis</name>
    <dbReference type="NCBI Taxonomy" id="382380"/>
    <lineage>
        <taxon>Eukaryota</taxon>
        <taxon>Sar</taxon>
        <taxon>Stramenopiles</taxon>
        <taxon>Ochrophyta</taxon>
        <taxon>Bacillariophyta</taxon>
        <taxon>Coscinodiscophyceae</taxon>
        <taxon>Thalassiosirophycidae</taxon>
        <taxon>Stephanodiscales</taxon>
        <taxon>Stephanodiscaceae</taxon>
        <taxon>Cyclostephanos</taxon>
    </lineage>
</organism>
<dbReference type="Gene3D" id="1.10.246.60">
    <property type="entry name" value="Eukaryotic translation initiation factor 3 like domains"/>
    <property type="match status" value="1"/>
</dbReference>
<keyword evidence="6" id="KW-1185">Reference proteome</keyword>
<evidence type="ECO:0008006" key="7">
    <source>
        <dbReference type="Google" id="ProtNLM"/>
    </source>
</evidence>
<reference evidence="5 6" key="1">
    <citation type="submission" date="2024-10" db="EMBL/GenBank/DDBJ databases">
        <title>Updated reference genomes for cyclostephanoid diatoms.</title>
        <authorList>
            <person name="Roberts W.R."/>
            <person name="Alverson A.J."/>
        </authorList>
    </citation>
    <scope>NUCLEOTIDE SEQUENCE [LARGE SCALE GENOMIC DNA]</scope>
    <source>
        <strain evidence="5 6">AJA228-03</strain>
    </source>
</reference>
<dbReference type="GO" id="GO:0003743">
    <property type="term" value="F:translation initiation factor activity"/>
    <property type="evidence" value="ECO:0007669"/>
    <property type="project" value="UniProtKB-KW"/>
</dbReference>
<evidence type="ECO:0000256" key="4">
    <source>
        <dbReference type="SAM" id="MobiDB-lite"/>
    </source>
</evidence>
<feature type="compositionally biased region" description="Basic and acidic residues" evidence="4">
    <location>
        <begin position="13"/>
        <end position="32"/>
    </location>
</feature>
<evidence type="ECO:0000313" key="6">
    <source>
        <dbReference type="Proteomes" id="UP001530377"/>
    </source>
</evidence>
<keyword evidence="1" id="KW-0963">Cytoplasm</keyword>
<dbReference type="Pfam" id="PF08597">
    <property type="entry name" value="eIF3_subunit"/>
    <property type="match status" value="1"/>
</dbReference>
<evidence type="ECO:0000256" key="3">
    <source>
        <dbReference type="ARBA" id="ARBA00022917"/>
    </source>
</evidence>